<keyword evidence="2" id="KW-1185">Reference proteome</keyword>
<dbReference type="EMBL" id="JADBDY010000001">
    <property type="protein sequence ID" value="MBE1457810.1"/>
    <property type="molecule type" value="Genomic_DNA"/>
</dbReference>
<sequence length="312" mass="34347">MSAPFVTAVPALSCYTTNLVPCLQSHIPDIAERLARSVHLRVRADGEGGLLGFSHHQRVDRGEDGLELACKGSPSWCKAQEGLAAELTASGTVLASANTRYLPWSPHFGTADVSHWILLTDRRRDQWRVTDHFQALLPQGEQLPFTGWFDDRELQRALTPVVTQGPELVMRNRYALGGDMDVSPPHHYSWLVRQPAPVHRAAEGGWIDDPHAALSHVCDRLAEDGLALERNSLDVWSATRHHQHRIAYLARNGQLSGAEAEAASAAWGELPRAVRFAAASAARGRPRPGVMVKTFHDVMSTLSLVYRTGADR</sequence>
<accession>A0ABR9HFK7</accession>
<evidence type="ECO:0000313" key="1">
    <source>
        <dbReference type="EMBL" id="MBE1457810.1"/>
    </source>
</evidence>
<comment type="caution">
    <text evidence="1">The sequence shown here is derived from an EMBL/GenBank/DDBJ whole genome shotgun (WGS) entry which is preliminary data.</text>
</comment>
<evidence type="ECO:0000313" key="2">
    <source>
        <dbReference type="Proteomes" id="UP000598217"/>
    </source>
</evidence>
<reference evidence="1 2" key="1">
    <citation type="submission" date="2020-10" db="EMBL/GenBank/DDBJ databases">
        <title>Sequencing the genomes of 1000 actinobacteria strains.</title>
        <authorList>
            <person name="Klenk H.-P."/>
        </authorList>
    </citation>
    <scope>NUCLEOTIDE SEQUENCE [LARGE SCALE GENOMIC DNA]</scope>
    <source>
        <strain evidence="1 2">DSM 45157</strain>
    </source>
</reference>
<dbReference type="RefSeq" id="WP_191270970.1">
    <property type="nucleotide sequence ID" value="NZ_BMXJ01000004.1"/>
</dbReference>
<gene>
    <name evidence="1" type="ORF">H4W79_002024</name>
</gene>
<proteinExistence type="predicted"/>
<dbReference type="Proteomes" id="UP000598217">
    <property type="component" value="Unassembled WGS sequence"/>
</dbReference>
<organism evidence="1 2">
    <name type="scientific">Nocardiopsis terrae</name>
    <dbReference type="NCBI Taxonomy" id="372655"/>
    <lineage>
        <taxon>Bacteria</taxon>
        <taxon>Bacillati</taxon>
        <taxon>Actinomycetota</taxon>
        <taxon>Actinomycetes</taxon>
        <taxon>Streptosporangiales</taxon>
        <taxon>Nocardiopsidaceae</taxon>
        <taxon>Nocardiopsis</taxon>
    </lineage>
</organism>
<name>A0ABR9HFK7_9ACTN</name>
<protein>
    <submittedName>
        <fullName evidence="1">Uncharacterized protein</fullName>
    </submittedName>
</protein>